<sequence length="701" mass="74958">MKLFEAVRPATLEEVSWLRKALRRQLAQLRIGTDIVDEVVLALVELATNVVRHSDPAPTEIGLEVRLDGVVITLVLTDDGGAFPAFEDRWRKVRLAASDPDSAGGRGIAIARIALDEARYEAGPPNRLTLRRQLARRRPQLLVVEDEPVLLEAYLTLLEPDYRVLPAQTLRNALDIARKTKVDLILTDFHLGSEPGTALLEALENDADRPPIPIVMITGDPSVRLRVLELGVDTFLTKPVVPERLLETVKLALVRSARQRARLFQYFASSLDRLVHPELPPRLGAFATALCWETADIGGGDLVIHLRRPECDRIVLVDVMGHGINAKAGAVAHAAMVRALDVDGRFDPGAFMARWSRLVFSEAGLDGVVATALVVDLFPDGRIAIASAGHPRPMVVTRDGARALEVDGPLLGFTDTADYDTLEVMLNPGERLLLATDGLDPTELASGGPCPAWLTAELSSRQSAPLETAAARAATRVAARLGPDPEDDWMMVLLERADARTDAEAPAPHEGLPAMAGPRAAPSPQVSPVVVPPVVVPPVPDVPVPDTPIPNPPVPDPLIPDPPVPEVPIIVLRDTAAEDLSGDHAIGAGDLAPDFQPSGIGALRKAVGEEAFAGLARRFLENAAQKITDWEKAHDPVAVVAAAHALAGLLGQFGLAASAARARAVEHEPDPQTRLLLARGLAPLARAEIALFKAWFGGGHG</sequence>
<dbReference type="InterPro" id="IPR003594">
    <property type="entry name" value="HATPase_dom"/>
</dbReference>
<dbReference type="InterPro" id="IPR001932">
    <property type="entry name" value="PPM-type_phosphatase-like_dom"/>
</dbReference>
<dbReference type="InterPro" id="IPR011006">
    <property type="entry name" value="CheY-like_superfamily"/>
</dbReference>
<dbReference type="PROSITE" id="PS51746">
    <property type="entry name" value="PPM_2"/>
    <property type="match status" value="1"/>
</dbReference>
<dbReference type="InterPro" id="IPR036641">
    <property type="entry name" value="HPT_dom_sf"/>
</dbReference>
<feature type="region of interest" description="Disordered" evidence="3">
    <location>
        <begin position="501"/>
        <end position="526"/>
    </location>
</feature>
<dbReference type="GO" id="GO:0016791">
    <property type="term" value="F:phosphatase activity"/>
    <property type="evidence" value="ECO:0007669"/>
    <property type="project" value="TreeGrafter"/>
</dbReference>
<gene>
    <name evidence="6" type="ORF">GCM10007301_39770</name>
</gene>
<evidence type="ECO:0000256" key="3">
    <source>
        <dbReference type="SAM" id="MobiDB-lite"/>
    </source>
</evidence>
<keyword evidence="1" id="KW-0378">Hydrolase</keyword>
<keyword evidence="7" id="KW-1185">Reference proteome</keyword>
<dbReference type="PANTHER" id="PTHR43156">
    <property type="entry name" value="STAGE II SPORULATION PROTEIN E-RELATED"/>
    <property type="match status" value="1"/>
</dbReference>
<dbReference type="CDD" id="cd16936">
    <property type="entry name" value="HATPase_RsbW-like"/>
    <property type="match status" value="1"/>
</dbReference>
<dbReference type="SUPFAM" id="SSF52172">
    <property type="entry name" value="CheY-like"/>
    <property type="match status" value="1"/>
</dbReference>
<proteinExistence type="predicted"/>
<dbReference type="InterPro" id="IPR036890">
    <property type="entry name" value="HATPase_C_sf"/>
</dbReference>
<dbReference type="GO" id="GO:0000160">
    <property type="term" value="P:phosphorelay signal transduction system"/>
    <property type="evidence" value="ECO:0007669"/>
    <property type="project" value="InterPro"/>
</dbReference>
<dbReference type="Gene3D" id="1.20.120.160">
    <property type="entry name" value="HPT domain"/>
    <property type="match status" value="1"/>
</dbReference>
<accession>A0A917C8K1</accession>
<dbReference type="SUPFAM" id="SSF47226">
    <property type="entry name" value="Histidine-containing phosphotransfer domain, HPT domain"/>
    <property type="match status" value="1"/>
</dbReference>
<dbReference type="SMART" id="SM00331">
    <property type="entry name" value="PP2C_SIG"/>
    <property type="match status" value="1"/>
</dbReference>
<feature type="modified residue" description="4-aspartylphosphate" evidence="2">
    <location>
        <position position="188"/>
    </location>
</feature>
<dbReference type="SUPFAM" id="SSF81606">
    <property type="entry name" value="PP2C-like"/>
    <property type="match status" value="1"/>
</dbReference>
<evidence type="ECO:0000259" key="4">
    <source>
        <dbReference type="PROSITE" id="PS50110"/>
    </source>
</evidence>
<comment type="caution">
    <text evidence="6">The sequence shown here is derived from an EMBL/GenBank/DDBJ whole genome shotgun (WGS) entry which is preliminary data.</text>
</comment>
<dbReference type="Proteomes" id="UP000606044">
    <property type="component" value="Unassembled WGS sequence"/>
</dbReference>
<organism evidence="6 7">
    <name type="scientific">Azorhizobium oxalatiphilum</name>
    <dbReference type="NCBI Taxonomy" id="980631"/>
    <lineage>
        <taxon>Bacteria</taxon>
        <taxon>Pseudomonadati</taxon>
        <taxon>Pseudomonadota</taxon>
        <taxon>Alphaproteobacteria</taxon>
        <taxon>Hyphomicrobiales</taxon>
        <taxon>Xanthobacteraceae</taxon>
        <taxon>Azorhizobium</taxon>
    </lineage>
</organism>
<dbReference type="AlphaFoldDB" id="A0A917C8K1"/>
<feature type="domain" description="PPM-type phosphatase" evidence="5">
    <location>
        <begin position="296"/>
        <end position="496"/>
    </location>
</feature>
<protein>
    <submittedName>
        <fullName evidence="6">Uncharacterized protein</fullName>
    </submittedName>
</protein>
<evidence type="ECO:0000259" key="5">
    <source>
        <dbReference type="PROSITE" id="PS51746"/>
    </source>
</evidence>
<reference evidence="6" key="1">
    <citation type="journal article" date="2014" name="Int. J. Syst. Evol. Microbiol.">
        <title>Complete genome sequence of Corynebacterium casei LMG S-19264T (=DSM 44701T), isolated from a smear-ripened cheese.</title>
        <authorList>
            <consortium name="US DOE Joint Genome Institute (JGI-PGF)"/>
            <person name="Walter F."/>
            <person name="Albersmeier A."/>
            <person name="Kalinowski J."/>
            <person name="Ruckert C."/>
        </authorList>
    </citation>
    <scope>NUCLEOTIDE SEQUENCE</scope>
    <source>
        <strain evidence="6">CCM 7897</strain>
    </source>
</reference>
<feature type="domain" description="Response regulatory" evidence="4">
    <location>
        <begin position="140"/>
        <end position="253"/>
    </location>
</feature>
<evidence type="ECO:0000313" key="7">
    <source>
        <dbReference type="Proteomes" id="UP000606044"/>
    </source>
</evidence>
<dbReference type="InterPro" id="IPR036457">
    <property type="entry name" value="PPM-type-like_dom_sf"/>
</dbReference>
<dbReference type="InterPro" id="IPR052016">
    <property type="entry name" value="Bact_Sigma-Reg"/>
</dbReference>
<dbReference type="Gene3D" id="3.60.40.10">
    <property type="entry name" value="PPM-type phosphatase domain"/>
    <property type="match status" value="1"/>
</dbReference>
<dbReference type="SUPFAM" id="SSF55874">
    <property type="entry name" value="ATPase domain of HSP90 chaperone/DNA topoisomerase II/histidine kinase"/>
    <property type="match status" value="1"/>
</dbReference>
<dbReference type="RefSeq" id="WP_188581825.1">
    <property type="nucleotide sequence ID" value="NZ_BMCT01000006.1"/>
</dbReference>
<dbReference type="EMBL" id="BMCT01000006">
    <property type="protein sequence ID" value="GGF75852.1"/>
    <property type="molecule type" value="Genomic_DNA"/>
</dbReference>
<dbReference type="SMART" id="SM00448">
    <property type="entry name" value="REC"/>
    <property type="match status" value="1"/>
</dbReference>
<evidence type="ECO:0000313" key="6">
    <source>
        <dbReference type="EMBL" id="GGF75852.1"/>
    </source>
</evidence>
<dbReference type="PROSITE" id="PS50110">
    <property type="entry name" value="RESPONSE_REGULATORY"/>
    <property type="match status" value="1"/>
</dbReference>
<name>A0A917C8K1_9HYPH</name>
<dbReference type="InterPro" id="IPR001789">
    <property type="entry name" value="Sig_transdc_resp-reg_receiver"/>
</dbReference>
<dbReference type="Pfam" id="PF00072">
    <property type="entry name" value="Response_reg"/>
    <property type="match status" value="1"/>
</dbReference>
<keyword evidence="2" id="KW-0597">Phosphoprotein</keyword>
<dbReference type="Pfam" id="PF07228">
    <property type="entry name" value="SpoIIE"/>
    <property type="match status" value="1"/>
</dbReference>
<dbReference type="PANTHER" id="PTHR43156:SF2">
    <property type="entry name" value="STAGE II SPORULATION PROTEIN E"/>
    <property type="match status" value="1"/>
</dbReference>
<reference evidence="6" key="2">
    <citation type="submission" date="2020-09" db="EMBL/GenBank/DDBJ databases">
        <authorList>
            <person name="Sun Q."/>
            <person name="Sedlacek I."/>
        </authorList>
    </citation>
    <scope>NUCLEOTIDE SEQUENCE</scope>
    <source>
        <strain evidence="6">CCM 7897</strain>
    </source>
</reference>
<dbReference type="Gene3D" id="3.40.50.2300">
    <property type="match status" value="1"/>
</dbReference>
<evidence type="ECO:0000256" key="1">
    <source>
        <dbReference type="ARBA" id="ARBA00022801"/>
    </source>
</evidence>
<dbReference type="CDD" id="cd00156">
    <property type="entry name" value="REC"/>
    <property type="match status" value="1"/>
</dbReference>
<evidence type="ECO:0000256" key="2">
    <source>
        <dbReference type="PROSITE-ProRule" id="PRU00169"/>
    </source>
</evidence>
<dbReference type="Pfam" id="PF13581">
    <property type="entry name" value="HATPase_c_2"/>
    <property type="match status" value="1"/>
</dbReference>
<dbReference type="Gene3D" id="3.30.565.10">
    <property type="entry name" value="Histidine kinase-like ATPase, C-terminal domain"/>
    <property type="match status" value="1"/>
</dbReference>